<dbReference type="OrthoDB" id="10531783at2759"/>
<evidence type="ECO:0000313" key="2">
    <source>
        <dbReference type="Proteomes" id="UP000692954"/>
    </source>
</evidence>
<evidence type="ECO:0000313" key="1">
    <source>
        <dbReference type="EMBL" id="CAD8119493.1"/>
    </source>
</evidence>
<sequence>MLKRVGKVCIWEDDKGCRSNDCTDLQGTDHFKCKKLNESCTTSLNKQCVYMAASCAEYQIEAQCVETSDGLPCLWVKALGNINNPLGQCIQYMRCEDIPLTTDAECKSVFPTCSSDGIKCTPIKKCEDLSSSNCNIGSDGKCMLALKDPTATTKICMVFKQCKDTYYKTHQECQGVSNICTTNGSQCMEISTDCASYTDRSSCFITSNKPSPTNTGNCVWDVKCRSETCSDISGATHQYCNSKMSTCTTNGSKCMTISTCESYTTMTFCNNGYGQTGPCYWTDVTKETGTFCRVKVCKDILPATVFTCQAITQCVYDGTKQVCIKKESSCTSYTDQTACNFGTSDSKTCYWANNICSNVSGCSVITDETKCLSLQGCSYITKNSTSSCVPQDCEIVYEMTNSCKFYQTFTNQFQTCELSSNNECQKTDPSKLQLDNCMINSNYTYTWNNQTRNCTSCQYVETNVTNQNPGEELDPPVDESAQKISMAFIFLAMILE</sequence>
<comment type="caution">
    <text evidence="1">The sequence shown here is derived from an EMBL/GenBank/DDBJ whole genome shotgun (WGS) entry which is preliminary data.</text>
</comment>
<keyword evidence="2" id="KW-1185">Reference proteome</keyword>
<proteinExistence type="predicted"/>
<name>A0A8S1QVN9_9CILI</name>
<dbReference type="SMART" id="SM00639">
    <property type="entry name" value="PSA"/>
    <property type="match status" value="5"/>
</dbReference>
<protein>
    <submittedName>
        <fullName evidence="1">Uncharacterized protein</fullName>
    </submittedName>
</protein>
<dbReference type="InterPro" id="IPR002895">
    <property type="entry name" value="Paramecium_SA"/>
</dbReference>
<accession>A0A8S1QVN9</accession>
<dbReference type="AlphaFoldDB" id="A0A8S1QVN9"/>
<reference evidence="1" key="1">
    <citation type="submission" date="2021-01" db="EMBL/GenBank/DDBJ databases">
        <authorList>
            <consortium name="Genoscope - CEA"/>
            <person name="William W."/>
        </authorList>
    </citation>
    <scope>NUCLEOTIDE SEQUENCE</scope>
</reference>
<gene>
    <name evidence="1" type="ORF">PSON_ATCC_30995.1.T1210126</name>
</gene>
<organism evidence="1 2">
    <name type="scientific">Paramecium sonneborni</name>
    <dbReference type="NCBI Taxonomy" id="65129"/>
    <lineage>
        <taxon>Eukaryota</taxon>
        <taxon>Sar</taxon>
        <taxon>Alveolata</taxon>
        <taxon>Ciliophora</taxon>
        <taxon>Intramacronucleata</taxon>
        <taxon>Oligohymenophorea</taxon>
        <taxon>Peniculida</taxon>
        <taxon>Parameciidae</taxon>
        <taxon>Paramecium</taxon>
    </lineage>
</organism>
<dbReference type="EMBL" id="CAJJDN010000121">
    <property type="protein sequence ID" value="CAD8119493.1"/>
    <property type="molecule type" value="Genomic_DNA"/>
</dbReference>
<dbReference type="Pfam" id="PF01508">
    <property type="entry name" value="Paramecium_SA"/>
    <property type="match status" value="4"/>
</dbReference>
<dbReference type="Proteomes" id="UP000692954">
    <property type="component" value="Unassembled WGS sequence"/>
</dbReference>